<proteinExistence type="predicted"/>
<feature type="compositionally biased region" description="Basic and acidic residues" evidence="1">
    <location>
        <begin position="210"/>
        <end position="227"/>
    </location>
</feature>
<feature type="region of interest" description="Disordered" evidence="1">
    <location>
        <begin position="1"/>
        <end position="55"/>
    </location>
</feature>
<feature type="compositionally biased region" description="Low complexity" evidence="1">
    <location>
        <begin position="1"/>
        <end position="23"/>
    </location>
</feature>
<dbReference type="EMBL" id="CAXAMM010039481">
    <property type="protein sequence ID" value="CAK9086752.1"/>
    <property type="molecule type" value="Genomic_DNA"/>
</dbReference>
<feature type="non-terminal residue" evidence="2">
    <location>
        <position position="271"/>
    </location>
</feature>
<reference evidence="2 3" key="1">
    <citation type="submission" date="2024-02" db="EMBL/GenBank/DDBJ databases">
        <authorList>
            <person name="Chen Y."/>
            <person name="Shah S."/>
            <person name="Dougan E. K."/>
            <person name="Thang M."/>
            <person name="Chan C."/>
        </authorList>
    </citation>
    <scope>NUCLEOTIDE SEQUENCE [LARGE SCALE GENOMIC DNA]</scope>
</reference>
<evidence type="ECO:0000256" key="1">
    <source>
        <dbReference type="SAM" id="MobiDB-lite"/>
    </source>
</evidence>
<organism evidence="2 3">
    <name type="scientific">Durusdinium trenchii</name>
    <dbReference type="NCBI Taxonomy" id="1381693"/>
    <lineage>
        <taxon>Eukaryota</taxon>
        <taxon>Sar</taxon>
        <taxon>Alveolata</taxon>
        <taxon>Dinophyceae</taxon>
        <taxon>Suessiales</taxon>
        <taxon>Symbiodiniaceae</taxon>
        <taxon>Durusdinium</taxon>
    </lineage>
</organism>
<gene>
    <name evidence="2" type="ORF">SCF082_LOCUS41034</name>
</gene>
<feature type="compositionally biased region" description="Basic residues" evidence="1">
    <location>
        <begin position="31"/>
        <end position="44"/>
    </location>
</feature>
<comment type="caution">
    <text evidence="2">The sequence shown here is derived from an EMBL/GenBank/DDBJ whole genome shotgun (WGS) entry which is preliminary data.</text>
</comment>
<evidence type="ECO:0000313" key="3">
    <source>
        <dbReference type="Proteomes" id="UP001642464"/>
    </source>
</evidence>
<keyword evidence="3" id="KW-1185">Reference proteome</keyword>
<protein>
    <submittedName>
        <fullName evidence="2">FO synthase subunit 1</fullName>
    </submittedName>
</protein>
<feature type="region of interest" description="Disordered" evidence="1">
    <location>
        <begin position="206"/>
        <end position="271"/>
    </location>
</feature>
<evidence type="ECO:0000313" key="2">
    <source>
        <dbReference type="EMBL" id="CAK9086752.1"/>
    </source>
</evidence>
<sequence length="271" mass="30130">MDELDLLPAVDALSSSDSAGSGIESEEAVKAKARPAKKNKKRKQKVLEDSAPETELQRALSKSCPRKKNCYEPFRSGPKLTELLNLRRDWGGLHKIDQDKVVFDRIREQKNSSQREWSLLGETICLKGWKRLHGIGSRRFSRMAKAISEGQAAPPVDLRYLNRRCCETELNSGRADVVSFLSDVYASVAETLPDFRDDTYDCETTLEPATDAHGKDPYAELVAKSDPDAAGSSQGPLIGKAPKDKKKKQTRRSVQTNPGREPGSGELCERR</sequence>
<accession>A0ABP0QIE3</accession>
<dbReference type="Proteomes" id="UP001642464">
    <property type="component" value="Unassembled WGS sequence"/>
</dbReference>
<name>A0ABP0QIE3_9DINO</name>